<organism evidence="4 5">
    <name type="scientific">Rhodotorula graminis (strain WP1)</name>
    <dbReference type="NCBI Taxonomy" id="578459"/>
    <lineage>
        <taxon>Eukaryota</taxon>
        <taxon>Fungi</taxon>
        <taxon>Dikarya</taxon>
        <taxon>Basidiomycota</taxon>
        <taxon>Pucciniomycotina</taxon>
        <taxon>Microbotryomycetes</taxon>
        <taxon>Sporidiobolales</taxon>
        <taxon>Sporidiobolaceae</taxon>
        <taxon>Rhodotorula</taxon>
    </lineage>
</organism>
<feature type="domain" description="FAS1" evidence="3">
    <location>
        <begin position="371"/>
        <end position="541"/>
    </location>
</feature>
<protein>
    <recommendedName>
        <fullName evidence="3">FAS1 domain-containing protein</fullName>
    </recommendedName>
</protein>
<accession>A0A194S4Q4</accession>
<feature type="region of interest" description="Disordered" evidence="1">
    <location>
        <begin position="558"/>
        <end position="578"/>
    </location>
</feature>
<proteinExistence type="predicted"/>
<evidence type="ECO:0000313" key="5">
    <source>
        <dbReference type="Proteomes" id="UP000053890"/>
    </source>
</evidence>
<dbReference type="InterPro" id="IPR036378">
    <property type="entry name" value="FAS1_dom_sf"/>
</dbReference>
<dbReference type="AlphaFoldDB" id="A0A194S4Q4"/>
<dbReference type="Gene3D" id="2.30.180.10">
    <property type="entry name" value="FAS1 domain"/>
    <property type="match status" value="2"/>
</dbReference>
<reference evidence="4 5" key="1">
    <citation type="journal article" date="2015" name="Front. Microbiol.">
        <title>Genome sequence of the plant growth promoting endophytic yeast Rhodotorula graminis WP1.</title>
        <authorList>
            <person name="Firrincieli A."/>
            <person name="Otillar R."/>
            <person name="Salamov A."/>
            <person name="Schmutz J."/>
            <person name="Khan Z."/>
            <person name="Redman R.S."/>
            <person name="Fleck N.D."/>
            <person name="Lindquist E."/>
            <person name="Grigoriev I.V."/>
            <person name="Doty S.L."/>
        </authorList>
    </citation>
    <scope>NUCLEOTIDE SEQUENCE [LARGE SCALE GENOMIC DNA]</scope>
    <source>
        <strain evidence="4 5">WP1</strain>
    </source>
</reference>
<dbReference type="PANTHER" id="PTHR10900:SF77">
    <property type="entry name" value="FI19380P1"/>
    <property type="match status" value="1"/>
</dbReference>
<dbReference type="InterPro" id="IPR000782">
    <property type="entry name" value="FAS1_domain"/>
</dbReference>
<dbReference type="InterPro" id="IPR050904">
    <property type="entry name" value="Adhesion/Biosynth-related"/>
</dbReference>
<dbReference type="GO" id="GO:0005615">
    <property type="term" value="C:extracellular space"/>
    <property type="evidence" value="ECO:0007669"/>
    <property type="project" value="TreeGrafter"/>
</dbReference>
<dbReference type="SUPFAM" id="SSF82153">
    <property type="entry name" value="FAS1 domain"/>
    <property type="match status" value="2"/>
</dbReference>
<evidence type="ECO:0000313" key="4">
    <source>
        <dbReference type="EMBL" id="KPV75495.1"/>
    </source>
</evidence>
<sequence>MRPTLVSALSLLATTALAAPPFVLQPAGDRLAAPLEPASQQQQQQHHHHDRVLPDLSVDDFIAVENSLTDSLKHALGQVVDEVKALPHPPHHPLPPPVLDFTKYTILEIVNATYKKPHHEPDHFDGAAFARKLRKGLALGGDEGDDSEHHPSPEHLPLNHLAWLINFSPEAAALLEKDDITLLAPDNHALQNPHKRKDPGGKFANLGDAARDGSSALFDLTAAAPHPFHSRELSPKKLAKLADSDDEDDDEKKRILKKIIAYVGKYHVFKGKWHAHELADRSTLPTLVEESRVRVEPTLDLYPYPHPSLKFNSYAHKRGPTILARNGVIHLIGEPLLPPFGPVNQLFLAPKFFGLFTNAAQKVEMTHKGDDSLLAQASADDALLSGDLSDLDFDDLLAELTDEHKDKDFTVFVPSNFAFARLPLKVAAFLHSPFPFAKRVLKYLLGYHVVPDLVFFSDYVKNGSSADVVAQYAVKTEVDVEVPMTWLVPAEHGRFEGPPPYAPEHPPYGRANVTHYVLPTLLTEINPNATLKVAVISHRFLGKGPVRREIIIFPSLPPHHDHDHHDHKHDHEHDDNVSAPYRRFGCGHEHDGPPRPHPVKVAYTDLPVRAGAVHVLGTQFLLPPPPSHDKHLRALAEASGFGFSKLEAKKVGKLLARMSAA</sequence>
<gene>
    <name evidence="4" type="ORF">RHOBADRAFT_53467</name>
</gene>
<dbReference type="Proteomes" id="UP000053890">
    <property type="component" value="Unassembled WGS sequence"/>
</dbReference>
<dbReference type="STRING" id="578459.A0A194S4Q4"/>
<dbReference type="OMA" id="DERRHWI"/>
<evidence type="ECO:0000259" key="3">
    <source>
        <dbReference type="PROSITE" id="PS50213"/>
    </source>
</evidence>
<evidence type="ECO:0000256" key="2">
    <source>
        <dbReference type="SAM" id="SignalP"/>
    </source>
</evidence>
<dbReference type="GeneID" id="28977296"/>
<feature type="chain" id="PRO_5008265464" description="FAS1 domain-containing protein" evidence="2">
    <location>
        <begin position="19"/>
        <end position="661"/>
    </location>
</feature>
<dbReference type="PANTHER" id="PTHR10900">
    <property type="entry name" value="PERIOSTIN-RELATED"/>
    <property type="match status" value="1"/>
</dbReference>
<feature type="signal peptide" evidence="2">
    <location>
        <begin position="1"/>
        <end position="18"/>
    </location>
</feature>
<keyword evidence="2" id="KW-0732">Signal</keyword>
<dbReference type="Pfam" id="PF02469">
    <property type="entry name" value="Fasciclin"/>
    <property type="match status" value="2"/>
</dbReference>
<name>A0A194S4Q4_RHOGW</name>
<dbReference type="PROSITE" id="PS50213">
    <property type="entry name" value="FAS1"/>
    <property type="match status" value="1"/>
</dbReference>
<dbReference type="OrthoDB" id="7700931at2759"/>
<evidence type="ECO:0000256" key="1">
    <source>
        <dbReference type="SAM" id="MobiDB-lite"/>
    </source>
</evidence>
<dbReference type="EMBL" id="KQ474078">
    <property type="protein sequence ID" value="KPV75495.1"/>
    <property type="molecule type" value="Genomic_DNA"/>
</dbReference>
<feature type="compositionally biased region" description="Basic and acidic residues" evidence="1">
    <location>
        <begin position="558"/>
        <end position="576"/>
    </location>
</feature>
<dbReference type="RefSeq" id="XP_018271544.1">
    <property type="nucleotide sequence ID" value="XM_018416848.1"/>
</dbReference>
<keyword evidence="5" id="KW-1185">Reference proteome</keyword>